<keyword evidence="1" id="KW-0472">Membrane</keyword>
<evidence type="ECO:0000313" key="2">
    <source>
        <dbReference type="EMBL" id="CAK9318543.1"/>
    </source>
</evidence>
<organism evidence="2 3">
    <name type="scientific">Citrullus colocynthis</name>
    <name type="common">colocynth</name>
    <dbReference type="NCBI Taxonomy" id="252529"/>
    <lineage>
        <taxon>Eukaryota</taxon>
        <taxon>Viridiplantae</taxon>
        <taxon>Streptophyta</taxon>
        <taxon>Embryophyta</taxon>
        <taxon>Tracheophyta</taxon>
        <taxon>Spermatophyta</taxon>
        <taxon>Magnoliopsida</taxon>
        <taxon>eudicotyledons</taxon>
        <taxon>Gunneridae</taxon>
        <taxon>Pentapetalae</taxon>
        <taxon>rosids</taxon>
        <taxon>fabids</taxon>
        <taxon>Cucurbitales</taxon>
        <taxon>Cucurbitaceae</taxon>
        <taxon>Benincaseae</taxon>
        <taxon>Citrullus</taxon>
    </lineage>
</organism>
<sequence length="75" mass="8715">MLITAVLKLITSTILNISSKFILVLSVFLLHITNVFKMPLRRLKSFDVHSLWSMVGRMDFLNGSDERPYTSWRSE</sequence>
<name>A0ABP0YDG9_9ROSI</name>
<dbReference type="EMBL" id="OZ021737">
    <property type="protein sequence ID" value="CAK9318543.1"/>
    <property type="molecule type" value="Genomic_DNA"/>
</dbReference>
<accession>A0ABP0YDG9</accession>
<protein>
    <submittedName>
        <fullName evidence="2">Uncharacterized protein</fullName>
    </submittedName>
</protein>
<keyword evidence="3" id="KW-1185">Reference proteome</keyword>
<keyword evidence="1" id="KW-1133">Transmembrane helix</keyword>
<dbReference type="Proteomes" id="UP001642487">
    <property type="component" value="Chromosome 3"/>
</dbReference>
<evidence type="ECO:0000256" key="1">
    <source>
        <dbReference type="SAM" id="Phobius"/>
    </source>
</evidence>
<feature type="transmembrane region" description="Helical" evidence="1">
    <location>
        <begin position="17"/>
        <end position="36"/>
    </location>
</feature>
<proteinExistence type="predicted"/>
<evidence type="ECO:0000313" key="3">
    <source>
        <dbReference type="Proteomes" id="UP001642487"/>
    </source>
</evidence>
<gene>
    <name evidence="2" type="ORF">CITCOLO1_LOCUS10512</name>
</gene>
<reference evidence="2 3" key="1">
    <citation type="submission" date="2024-03" db="EMBL/GenBank/DDBJ databases">
        <authorList>
            <person name="Gkanogiannis A."/>
            <person name="Becerra Lopez-Lavalle L."/>
        </authorList>
    </citation>
    <scope>NUCLEOTIDE SEQUENCE [LARGE SCALE GENOMIC DNA]</scope>
</reference>
<keyword evidence="1" id="KW-0812">Transmembrane</keyword>